<dbReference type="Pfam" id="PF13193">
    <property type="entry name" value="AMP-binding_C"/>
    <property type="match status" value="1"/>
</dbReference>
<organism evidence="5 6">
    <name type="scientific">Shimazuella alba</name>
    <dbReference type="NCBI Taxonomy" id="2690964"/>
    <lineage>
        <taxon>Bacteria</taxon>
        <taxon>Bacillati</taxon>
        <taxon>Bacillota</taxon>
        <taxon>Bacilli</taxon>
        <taxon>Bacillales</taxon>
        <taxon>Thermoactinomycetaceae</taxon>
        <taxon>Shimazuella</taxon>
    </lineage>
</organism>
<name>A0A6I4VWM8_9BACL</name>
<dbReference type="InterPro" id="IPR020845">
    <property type="entry name" value="AMP-binding_CS"/>
</dbReference>
<dbReference type="InterPro" id="IPR045851">
    <property type="entry name" value="AMP-bd_C_sf"/>
</dbReference>
<dbReference type="InterPro" id="IPR025110">
    <property type="entry name" value="AMP-bd_C"/>
</dbReference>
<dbReference type="AlphaFoldDB" id="A0A6I4VWM8"/>
<accession>A0A6I4VWM8</accession>
<feature type="domain" description="AMP-dependent synthetase/ligase" evidence="3">
    <location>
        <begin position="10"/>
        <end position="362"/>
    </location>
</feature>
<evidence type="ECO:0000259" key="3">
    <source>
        <dbReference type="Pfam" id="PF00501"/>
    </source>
</evidence>
<keyword evidence="2" id="KW-0436">Ligase</keyword>
<dbReference type="PROSITE" id="PS00455">
    <property type="entry name" value="AMP_BINDING"/>
    <property type="match status" value="1"/>
</dbReference>
<protein>
    <submittedName>
        <fullName evidence="5">AMP-binding protein</fullName>
    </submittedName>
</protein>
<dbReference type="Pfam" id="PF00501">
    <property type="entry name" value="AMP-binding"/>
    <property type="match status" value="1"/>
</dbReference>
<dbReference type="SUPFAM" id="SSF56801">
    <property type="entry name" value="Acetyl-CoA synthetase-like"/>
    <property type="match status" value="1"/>
</dbReference>
<evidence type="ECO:0000259" key="4">
    <source>
        <dbReference type="Pfam" id="PF13193"/>
    </source>
</evidence>
<feature type="domain" description="AMP-binding enzyme C-terminal" evidence="4">
    <location>
        <begin position="412"/>
        <end position="487"/>
    </location>
</feature>
<dbReference type="GO" id="GO:0006631">
    <property type="term" value="P:fatty acid metabolic process"/>
    <property type="evidence" value="ECO:0007669"/>
    <property type="project" value="TreeGrafter"/>
</dbReference>
<evidence type="ECO:0000313" key="5">
    <source>
        <dbReference type="EMBL" id="MXQ54290.1"/>
    </source>
</evidence>
<evidence type="ECO:0000313" key="6">
    <source>
        <dbReference type="Proteomes" id="UP000430692"/>
    </source>
</evidence>
<dbReference type="PANTHER" id="PTHR43201">
    <property type="entry name" value="ACYL-COA SYNTHETASE"/>
    <property type="match status" value="1"/>
</dbReference>
<dbReference type="InterPro" id="IPR042099">
    <property type="entry name" value="ANL_N_sf"/>
</dbReference>
<comment type="similarity">
    <text evidence="1">Belongs to the ATP-dependent AMP-binding enzyme family.</text>
</comment>
<proteinExistence type="inferred from homology"/>
<evidence type="ECO:0000256" key="2">
    <source>
        <dbReference type="ARBA" id="ARBA00022598"/>
    </source>
</evidence>
<gene>
    <name evidence="5" type="ORF">GSM42_11310</name>
</gene>
<dbReference type="RefSeq" id="WP_160801653.1">
    <property type="nucleotide sequence ID" value="NZ_WUUL01000007.1"/>
</dbReference>
<dbReference type="EMBL" id="WUUL01000007">
    <property type="protein sequence ID" value="MXQ54290.1"/>
    <property type="molecule type" value="Genomic_DNA"/>
</dbReference>
<dbReference type="Gene3D" id="3.40.50.12780">
    <property type="entry name" value="N-terminal domain of ligase-like"/>
    <property type="match status" value="1"/>
</dbReference>
<dbReference type="Gene3D" id="3.30.300.30">
    <property type="match status" value="1"/>
</dbReference>
<reference evidence="5 6" key="1">
    <citation type="submission" date="2019-12" db="EMBL/GenBank/DDBJ databases">
        <title>Whole-genome analyses of novel actinobacteria.</title>
        <authorList>
            <person name="Sahin N."/>
            <person name="Saygin H."/>
        </authorList>
    </citation>
    <scope>NUCLEOTIDE SEQUENCE [LARGE SCALE GENOMIC DNA]</scope>
    <source>
        <strain evidence="5 6">KC615</strain>
    </source>
</reference>
<dbReference type="PANTHER" id="PTHR43201:SF5">
    <property type="entry name" value="MEDIUM-CHAIN ACYL-COA LIGASE ACSF2, MITOCHONDRIAL"/>
    <property type="match status" value="1"/>
</dbReference>
<comment type="caution">
    <text evidence="5">The sequence shown here is derived from an EMBL/GenBank/DDBJ whole genome shotgun (WGS) entry which is preliminary data.</text>
</comment>
<dbReference type="Proteomes" id="UP000430692">
    <property type="component" value="Unassembled WGS sequence"/>
</dbReference>
<sequence>MNINLGSLLQYRASTYPHEEVAVDDKYRFTQSQLNQYVNQITHWLQKKNIRSGDRIAVLSQNSVPAFAIYIAAAKIGAIVLPLNCGLAVEELRYRLNDGTAKILFYAEAFTEVTNYLQDIETLEHFVSIPQTDFFSIFSEESVEDPAMAEGGDNPFLIIYTSGTTGKSKGVVITHHNLYTAIVSDSHHLDWRTGDRTLIVTPMFHISGTLISFVNLLKGGTNIFLPVFHPRYTWQLIQDERITQFMAIPSILRLIVQDPSWMQMNIDSLRYIICGADAVPRQLIEQYTSYGIEICQVYGCTETTGALSFWTPRMGIEKSHTVGKPVLHMEWKVVDIETGEELPVGQVGEVVIRGPLVFKEYWNQPEATQKTLRDGWLHTEDLGKMDQDGYLLIVDRYKDLIISDGEHIYPTELESIFYQMEGVKEVAVIGVPDDVYGQVPAVFIAKYPQSVINKADIMQKYKEELVSYKCEKHLYMVDQLPRNSLGKIVKDELRKQFANMQHADSGSME</sequence>
<evidence type="ECO:0000256" key="1">
    <source>
        <dbReference type="ARBA" id="ARBA00006432"/>
    </source>
</evidence>
<keyword evidence="6" id="KW-1185">Reference proteome</keyword>
<dbReference type="GO" id="GO:0031956">
    <property type="term" value="F:medium-chain fatty acid-CoA ligase activity"/>
    <property type="evidence" value="ECO:0007669"/>
    <property type="project" value="TreeGrafter"/>
</dbReference>
<dbReference type="InterPro" id="IPR000873">
    <property type="entry name" value="AMP-dep_synth/lig_dom"/>
</dbReference>